<dbReference type="HOGENOM" id="CLU_049749_3_1_1"/>
<reference evidence="2 3" key="1">
    <citation type="submission" date="2015-01" db="EMBL/GenBank/DDBJ databases">
        <title>The Genome Sequence of Exophiala oligosperma CBS72588.</title>
        <authorList>
            <consortium name="The Broad Institute Genomics Platform"/>
            <person name="Cuomo C."/>
            <person name="de Hoog S."/>
            <person name="Gorbushina A."/>
            <person name="Stielow B."/>
            <person name="Teixiera M."/>
            <person name="Abouelleil A."/>
            <person name="Chapman S.B."/>
            <person name="Priest M."/>
            <person name="Young S.K."/>
            <person name="Wortman J."/>
            <person name="Nusbaum C."/>
            <person name="Birren B."/>
        </authorList>
    </citation>
    <scope>NUCLEOTIDE SEQUENCE [LARGE SCALE GENOMIC DNA]</scope>
    <source>
        <strain evidence="2 3">CBS 72588</strain>
    </source>
</reference>
<sequence>MATDKQMYDDVAGDYDIIWATPAVRILWTLLDRNLQGLGNWKGTSVLDLACGTGIGLREARKLGATKLVGIDISGEMIEVCKATTKDVDQFQLHVADCSQPLDHLKPGLEPGSFDLIIGMWLLNYGESADQLQAFWANIAKYLKPSGKFVGIIQNQETFQPESMKTLRYGAMESNLQPLPSGDGVKMHVEFDTQPKVEFDTYVLKKDIFESTAAKAGMKIERYVRPDKTVLTDEEQKNIAWWQQLLDEYPNQLVIAKRA</sequence>
<organism evidence="2 3">
    <name type="scientific">Exophiala oligosperma</name>
    <dbReference type="NCBI Taxonomy" id="215243"/>
    <lineage>
        <taxon>Eukaryota</taxon>
        <taxon>Fungi</taxon>
        <taxon>Dikarya</taxon>
        <taxon>Ascomycota</taxon>
        <taxon>Pezizomycotina</taxon>
        <taxon>Eurotiomycetes</taxon>
        <taxon>Chaetothyriomycetidae</taxon>
        <taxon>Chaetothyriales</taxon>
        <taxon>Herpotrichiellaceae</taxon>
        <taxon>Exophiala</taxon>
    </lineage>
</organism>
<proteinExistence type="predicted"/>
<evidence type="ECO:0000259" key="1">
    <source>
        <dbReference type="Pfam" id="PF13649"/>
    </source>
</evidence>
<evidence type="ECO:0000313" key="2">
    <source>
        <dbReference type="EMBL" id="KIW48192.1"/>
    </source>
</evidence>
<dbReference type="RefSeq" id="XP_016268408.1">
    <property type="nucleotide sequence ID" value="XM_016401355.1"/>
</dbReference>
<dbReference type="AlphaFoldDB" id="A0A0D2CE74"/>
<dbReference type="Pfam" id="PF13649">
    <property type="entry name" value="Methyltransf_25"/>
    <property type="match status" value="1"/>
</dbReference>
<dbReference type="SUPFAM" id="SSF53335">
    <property type="entry name" value="S-adenosyl-L-methionine-dependent methyltransferases"/>
    <property type="match status" value="1"/>
</dbReference>
<dbReference type="InterPro" id="IPR041698">
    <property type="entry name" value="Methyltransf_25"/>
</dbReference>
<dbReference type="GO" id="GO:0008168">
    <property type="term" value="F:methyltransferase activity"/>
    <property type="evidence" value="ECO:0007669"/>
    <property type="project" value="TreeGrafter"/>
</dbReference>
<dbReference type="GeneID" id="27352879"/>
<feature type="domain" description="Methyltransferase" evidence="1">
    <location>
        <begin position="46"/>
        <end position="147"/>
    </location>
</feature>
<accession>A0A0D2CE74</accession>
<gene>
    <name evidence="2" type="ORF">PV06_00805</name>
</gene>
<keyword evidence="3" id="KW-1185">Reference proteome</keyword>
<evidence type="ECO:0000313" key="3">
    <source>
        <dbReference type="Proteomes" id="UP000053342"/>
    </source>
</evidence>
<dbReference type="Gene3D" id="3.40.50.150">
    <property type="entry name" value="Vaccinia Virus protein VP39"/>
    <property type="match status" value="1"/>
</dbReference>
<dbReference type="PANTHER" id="PTHR42912">
    <property type="entry name" value="METHYLTRANSFERASE"/>
    <property type="match status" value="1"/>
</dbReference>
<protein>
    <recommendedName>
        <fullName evidence="1">Methyltransferase domain-containing protein</fullName>
    </recommendedName>
</protein>
<dbReference type="Proteomes" id="UP000053342">
    <property type="component" value="Unassembled WGS sequence"/>
</dbReference>
<dbReference type="OrthoDB" id="3647at2759"/>
<name>A0A0D2CE74_9EURO</name>
<dbReference type="InterPro" id="IPR029063">
    <property type="entry name" value="SAM-dependent_MTases_sf"/>
</dbReference>
<dbReference type="EMBL" id="KN847332">
    <property type="protein sequence ID" value="KIW48192.1"/>
    <property type="molecule type" value="Genomic_DNA"/>
</dbReference>
<dbReference type="InterPro" id="IPR050508">
    <property type="entry name" value="Methyltransf_Superfamily"/>
</dbReference>
<dbReference type="CDD" id="cd02440">
    <property type="entry name" value="AdoMet_MTases"/>
    <property type="match status" value="1"/>
</dbReference>
<dbReference type="VEuPathDB" id="FungiDB:PV06_00805"/>
<dbReference type="STRING" id="215243.A0A0D2CE74"/>